<accession>A0AAV4WM86</accession>
<dbReference type="AlphaFoldDB" id="A0AAV4WM86"/>
<proteinExistence type="predicted"/>
<sequence>MLVHKMPTDSPLSTSEGNLIFADIIEQNRTNNFPESDDYSASIRKRMSYAQSAICSPSVPLSSHVRPVGASSLQMGQLRGGDMGFYKFWMRSPVRYCSFVMIALALKRTVDRLSINE</sequence>
<comment type="caution">
    <text evidence="1">The sequence shown here is derived from an EMBL/GenBank/DDBJ whole genome shotgun (WGS) entry which is preliminary data.</text>
</comment>
<dbReference type="EMBL" id="BPLQ01014836">
    <property type="protein sequence ID" value="GIY83636.1"/>
    <property type="molecule type" value="Genomic_DNA"/>
</dbReference>
<reference evidence="1 2" key="1">
    <citation type="submission" date="2021-06" db="EMBL/GenBank/DDBJ databases">
        <title>Caerostris darwini draft genome.</title>
        <authorList>
            <person name="Kono N."/>
            <person name="Arakawa K."/>
        </authorList>
    </citation>
    <scope>NUCLEOTIDE SEQUENCE [LARGE SCALE GENOMIC DNA]</scope>
</reference>
<evidence type="ECO:0000313" key="2">
    <source>
        <dbReference type="Proteomes" id="UP001054837"/>
    </source>
</evidence>
<evidence type="ECO:0000313" key="1">
    <source>
        <dbReference type="EMBL" id="GIY83636.1"/>
    </source>
</evidence>
<organism evidence="1 2">
    <name type="scientific">Caerostris darwini</name>
    <dbReference type="NCBI Taxonomy" id="1538125"/>
    <lineage>
        <taxon>Eukaryota</taxon>
        <taxon>Metazoa</taxon>
        <taxon>Ecdysozoa</taxon>
        <taxon>Arthropoda</taxon>
        <taxon>Chelicerata</taxon>
        <taxon>Arachnida</taxon>
        <taxon>Araneae</taxon>
        <taxon>Araneomorphae</taxon>
        <taxon>Entelegynae</taxon>
        <taxon>Araneoidea</taxon>
        <taxon>Araneidae</taxon>
        <taxon>Caerostris</taxon>
    </lineage>
</organism>
<name>A0AAV4WM86_9ARAC</name>
<protein>
    <submittedName>
        <fullName evidence="1">Uncharacterized protein</fullName>
    </submittedName>
</protein>
<gene>
    <name evidence="1" type="ORF">CDAR_232651</name>
</gene>
<keyword evidence="2" id="KW-1185">Reference proteome</keyword>
<dbReference type="Proteomes" id="UP001054837">
    <property type="component" value="Unassembled WGS sequence"/>
</dbReference>